<evidence type="ECO:0000313" key="1">
    <source>
        <dbReference type="EMBL" id="QDU94995.1"/>
    </source>
</evidence>
<dbReference type="EMBL" id="CP036433">
    <property type="protein sequence ID" value="QDU94995.1"/>
    <property type="molecule type" value="Genomic_DNA"/>
</dbReference>
<accession>A0A518DT19</accession>
<dbReference type="RefSeq" id="WP_145053781.1">
    <property type="nucleotide sequence ID" value="NZ_CP036433.1"/>
</dbReference>
<organism evidence="1 2">
    <name type="scientific">Lignipirellula cremea</name>
    <dbReference type="NCBI Taxonomy" id="2528010"/>
    <lineage>
        <taxon>Bacteria</taxon>
        <taxon>Pseudomonadati</taxon>
        <taxon>Planctomycetota</taxon>
        <taxon>Planctomycetia</taxon>
        <taxon>Pirellulales</taxon>
        <taxon>Pirellulaceae</taxon>
        <taxon>Lignipirellula</taxon>
    </lineage>
</organism>
<keyword evidence="2" id="KW-1185">Reference proteome</keyword>
<proteinExistence type="predicted"/>
<reference evidence="1 2" key="1">
    <citation type="submission" date="2019-02" db="EMBL/GenBank/DDBJ databases">
        <title>Deep-cultivation of Planctomycetes and their phenomic and genomic characterization uncovers novel biology.</title>
        <authorList>
            <person name="Wiegand S."/>
            <person name="Jogler M."/>
            <person name="Boedeker C."/>
            <person name="Pinto D."/>
            <person name="Vollmers J."/>
            <person name="Rivas-Marin E."/>
            <person name="Kohn T."/>
            <person name="Peeters S.H."/>
            <person name="Heuer A."/>
            <person name="Rast P."/>
            <person name="Oberbeckmann S."/>
            <person name="Bunk B."/>
            <person name="Jeske O."/>
            <person name="Meyerdierks A."/>
            <person name="Storesund J.E."/>
            <person name="Kallscheuer N."/>
            <person name="Luecker S."/>
            <person name="Lage O.M."/>
            <person name="Pohl T."/>
            <person name="Merkel B.J."/>
            <person name="Hornburger P."/>
            <person name="Mueller R.-W."/>
            <person name="Bruemmer F."/>
            <person name="Labrenz M."/>
            <person name="Spormann A.M."/>
            <person name="Op den Camp H."/>
            <person name="Overmann J."/>
            <person name="Amann R."/>
            <person name="Jetten M.S.M."/>
            <person name="Mascher T."/>
            <person name="Medema M.H."/>
            <person name="Devos D.P."/>
            <person name="Kaster A.-K."/>
            <person name="Ovreas L."/>
            <person name="Rohde M."/>
            <person name="Galperin M.Y."/>
            <person name="Jogler C."/>
        </authorList>
    </citation>
    <scope>NUCLEOTIDE SEQUENCE [LARGE SCALE GENOMIC DNA]</scope>
    <source>
        <strain evidence="1 2">Pla85_3_4</strain>
    </source>
</reference>
<dbReference type="AlphaFoldDB" id="A0A518DT19"/>
<sequence length="184" mass="20850">MRWTRTLLSALLVLPLLGSVASADWYSFWERSKLDFHRNTSWPHPFQEQEREAVRAPFRTMVNKGWQVEHTLTDWYFNQETQQLTPAGEMRLRYLLSTPEQRRAVFVLQAPSREMTAIRVDSVQQSIARLQPEGQLPPVYETQLSPHVWPGSNIDLLSRKFYAGQPAPKLQAGSGGGAGGGSGN</sequence>
<evidence type="ECO:0000313" key="2">
    <source>
        <dbReference type="Proteomes" id="UP000317648"/>
    </source>
</evidence>
<gene>
    <name evidence="1" type="ORF">Pla8534_28040</name>
</gene>
<name>A0A518DT19_9BACT</name>
<dbReference type="Proteomes" id="UP000317648">
    <property type="component" value="Chromosome"/>
</dbReference>
<dbReference type="KEGG" id="lcre:Pla8534_28040"/>
<dbReference type="OrthoDB" id="213409at2"/>
<protein>
    <submittedName>
        <fullName evidence="1">Uncharacterized protein</fullName>
    </submittedName>
</protein>